<sequence length="527" mass="60365">MIKQILGRLPRKPSKSSENREFGGSSAPPLSSSNLRGSEIVGNHRLVFDSAPLSGPNSTSGLGYSHGSKPAQDVNHKLNGNSVTAPYEALPGFKDVPSSEKQNLCLRKLNLCCAVFDFADMTKNSKEKDIKRQTLLELVDYVSSPNGKLSETVMQEAVKMVSVNLFRSLTPQPRENKVLQAFDLEEDEPLMDPAWPHLQIVYEFLLRFVASPETDAKLAKRYIDHSFVLKLLDLFDSEDPREREYLKTILHRIYGKFMVHRPFIRKAINNIFFHFIFETEKHNGIAELLEVLGSIINGFALPLKEEHKLFLVRALIPLHKPKCLPMYHQQLSYCVTQFVEKDCKLADSVIRGLLKYWPITNSSKEVMFLSELEEILEATQPAEFQRCMVPLFHQIARCLSSSHFQVAERALYLWNNDHIENLIRQNRRVILPIIFPALEKNGHNHWNQVVQSLTLNVRKIFSDIDPELFNECLNKFNEDEQKLEEIKMKHEATWKRLEEIAVSKAANGEAFLVPHNLASRIMSTYGA</sequence>
<dbReference type="InterPro" id="IPR016024">
    <property type="entry name" value="ARM-type_fold"/>
</dbReference>
<dbReference type="PANTHER" id="PTHR10257:SF107">
    <property type="entry name" value="SERINE_THREONINE PROTEIN PHOSPHATASE 2A REGULATORY SUBUNIT"/>
    <property type="match status" value="1"/>
</dbReference>
<gene>
    <name evidence="6" type="ORF">CCACVL1_24190</name>
</gene>
<organism evidence="6 7">
    <name type="scientific">Corchorus capsularis</name>
    <name type="common">Jute</name>
    <dbReference type="NCBI Taxonomy" id="210143"/>
    <lineage>
        <taxon>Eukaryota</taxon>
        <taxon>Viridiplantae</taxon>
        <taxon>Streptophyta</taxon>
        <taxon>Embryophyta</taxon>
        <taxon>Tracheophyta</taxon>
        <taxon>Spermatophyta</taxon>
        <taxon>Magnoliopsida</taxon>
        <taxon>eudicotyledons</taxon>
        <taxon>Gunneridae</taxon>
        <taxon>Pentapetalae</taxon>
        <taxon>rosids</taxon>
        <taxon>malvids</taxon>
        <taxon>Malvales</taxon>
        <taxon>Malvaceae</taxon>
        <taxon>Grewioideae</taxon>
        <taxon>Apeibeae</taxon>
        <taxon>Corchorus</taxon>
    </lineage>
</organism>
<dbReference type="AlphaFoldDB" id="A0A1R3GQY2"/>
<dbReference type="GO" id="GO:0005737">
    <property type="term" value="C:cytoplasm"/>
    <property type="evidence" value="ECO:0007669"/>
    <property type="project" value="UniProtKB-SubCell"/>
</dbReference>
<keyword evidence="3" id="KW-0963">Cytoplasm</keyword>
<dbReference type="PANTHER" id="PTHR10257">
    <property type="entry name" value="SERINE/THREONINE PROTEIN PHOSPHATASE 2A PP2A REGULATORY SUBUNIT B"/>
    <property type="match status" value="1"/>
</dbReference>
<comment type="function">
    <text evidence="4">The B regulatory subunit might modulate substrate selectivity and catalytic activity, and also might direct the localization of the catalytic enzyme to a particular subcellular compartment.</text>
</comment>
<comment type="subcellular location">
    <subcellularLocation>
        <location evidence="1">Cytoplasm</location>
    </subcellularLocation>
</comment>
<feature type="region of interest" description="Disordered" evidence="5">
    <location>
        <begin position="1"/>
        <end position="36"/>
    </location>
</feature>
<dbReference type="SUPFAM" id="SSF48371">
    <property type="entry name" value="ARM repeat"/>
    <property type="match status" value="1"/>
</dbReference>
<dbReference type="STRING" id="210143.A0A1R3GQY2"/>
<dbReference type="InterPro" id="IPR011989">
    <property type="entry name" value="ARM-like"/>
</dbReference>
<dbReference type="FunFam" id="1.25.10.10:FF:000041">
    <property type="entry name" value="Serine/threonine protein phosphatase 2A regulatory subunit"/>
    <property type="match status" value="1"/>
</dbReference>
<dbReference type="OrthoDB" id="10264446at2759"/>
<dbReference type="GO" id="GO:0000159">
    <property type="term" value="C:protein phosphatase type 2A complex"/>
    <property type="evidence" value="ECO:0007669"/>
    <property type="project" value="UniProtKB-UniRule"/>
</dbReference>
<reference evidence="6 7" key="1">
    <citation type="submission" date="2013-09" db="EMBL/GenBank/DDBJ databases">
        <title>Corchorus capsularis genome sequencing.</title>
        <authorList>
            <person name="Alam M."/>
            <person name="Haque M.S."/>
            <person name="Islam M.S."/>
            <person name="Emdad E.M."/>
            <person name="Islam M.M."/>
            <person name="Ahmed B."/>
            <person name="Halim A."/>
            <person name="Hossen Q.M.M."/>
            <person name="Hossain M.Z."/>
            <person name="Ahmed R."/>
            <person name="Khan M.M."/>
            <person name="Islam R."/>
            <person name="Rashid M.M."/>
            <person name="Khan S.A."/>
            <person name="Rahman M.S."/>
            <person name="Alam M."/>
        </authorList>
    </citation>
    <scope>NUCLEOTIDE SEQUENCE [LARGE SCALE GENOMIC DNA]</scope>
    <source>
        <strain evidence="7">cv. CVL-1</strain>
        <tissue evidence="6">Whole seedling</tissue>
    </source>
</reference>
<protein>
    <recommendedName>
        <fullName evidence="4">Serine/threonine protein phosphatase 2A regulatory subunit</fullName>
    </recommendedName>
</protein>
<evidence type="ECO:0000313" key="7">
    <source>
        <dbReference type="Proteomes" id="UP000188268"/>
    </source>
</evidence>
<comment type="caution">
    <text evidence="6">The sequence shown here is derived from an EMBL/GenBank/DDBJ whole genome shotgun (WGS) entry which is preliminary data.</text>
</comment>
<accession>A0A1R3GQY2</accession>
<dbReference type="Proteomes" id="UP000188268">
    <property type="component" value="Unassembled WGS sequence"/>
</dbReference>
<evidence type="ECO:0000256" key="4">
    <source>
        <dbReference type="PIRNR" id="PIRNR028043"/>
    </source>
</evidence>
<dbReference type="Gene3D" id="1.25.10.10">
    <property type="entry name" value="Leucine-rich Repeat Variant"/>
    <property type="match status" value="1"/>
</dbReference>
<keyword evidence="7" id="KW-1185">Reference proteome</keyword>
<dbReference type="GO" id="GO:0019888">
    <property type="term" value="F:protein phosphatase regulator activity"/>
    <property type="evidence" value="ECO:0007669"/>
    <property type="project" value="UniProtKB-UniRule"/>
</dbReference>
<evidence type="ECO:0000256" key="1">
    <source>
        <dbReference type="ARBA" id="ARBA00004496"/>
    </source>
</evidence>
<evidence type="ECO:0000313" key="6">
    <source>
        <dbReference type="EMBL" id="OMO60400.1"/>
    </source>
</evidence>
<evidence type="ECO:0000256" key="2">
    <source>
        <dbReference type="ARBA" id="ARBA00009745"/>
    </source>
</evidence>
<proteinExistence type="inferred from homology"/>
<evidence type="ECO:0000256" key="5">
    <source>
        <dbReference type="SAM" id="MobiDB-lite"/>
    </source>
</evidence>
<dbReference type="GO" id="GO:0007165">
    <property type="term" value="P:signal transduction"/>
    <property type="evidence" value="ECO:0007669"/>
    <property type="project" value="InterPro"/>
</dbReference>
<dbReference type="Gramene" id="OMO60400">
    <property type="protein sequence ID" value="OMO60400"/>
    <property type="gene ID" value="CCACVL1_24190"/>
</dbReference>
<dbReference type="PIRSF" id="PIRSF028043">
    <property type="entry name" value="PP2A_B56"/>
    <property type="match status" value="1"/>
</dbReference>
<dbReference type="Pfam" id="PF01603">
    <property type="entry name" value="B56"/>
    <property type="match status" value="1"/>
</dbReference>
<dbReference type="InterPro" id="IPR002554">
    <property type="entry name" value="PP2A_B56"/>
</dbReference>
<name>A0A1R3GQY2_COCAP</name>
<dbReference type="EMBL" id="AWWV01013702">
    <property type="protein sequence ID" value="OMO60400.1"/>
    <property type="molecule type" value="Genomic_DNA"/>
</dbReference>
<comment type="similarity">
    <text evidence="2">Belongs to the phosphatase 2A regulatory subunit B56 family.</text>
</comment>
<evidence type="ECO:0000256" key="3">
    <source>
        <dbReference type="ARBA" id="ARBA00022490"/>
    </source>
</evidence>
<dbReference type="OMA" id="MYAHVVN"/>